<proteinExistence type="predicted"/>
<evidence type="ECO:0000313" key="1">
    <source>
        <dbReference type="EMBL" id="EDM03398.1"/>
    </source>
</evidence>
<name>A6HBJ3_RAT</name>
<accession>A6HBJ3</accession>
<protein>
    <submittedName>
        <fullName evidence="1">RCG62133</fullName>
    </submittedName>
</protein>
<gene>
    <name evidence="1" type="ORF">rCG_62133</name>
</gene>
<organism evidence="1 2">
    <name type="scientific">Rattus norvegicus</name>
    <name type="common">Rat</name>
    <dbReference type="NCBI Taxonomy" id="10116"/>
    <lineage>
        <taxon>Eukaryota</taxon>
        <taxon>Metazoa</taxon>
        <taxon>Chordata</taxon>
        <taxon>Craniata</taxon>
        <taxon>Vertebrata</taxon>
        <taxon>Euteleostomi</taxon>
        <taxon>Mammalia</taxon>
        <taxon>Eutheria</taxon>
        <taxon>Euarchontoglires</taxon>
        <taxon>Glires</taxon>
        <taxon>Rodentia</taxon>
        <taxon>Myomorpha</taxon>
        <taxon>Muroidea</taxon>
        <taxon>Muridae</taxon>
        <taxon>Murinae</taxon>
        <taxon>Rattus</taxon>
    </lineage>
</organism>
<reference evidence="2" key="1">
    <citation type="submission" date="2005-09" db="EMBL/GenBank/DDBJ databases">
        <authorList>
            <person name="Mural R.J."/>
            <person name="Li P.W."/>
            <person name="Adams M.D."/>
            <person name="Amanatides P.G."/>
            <person name="Baden-Tillson H."/>
            <person name="Barnstead M."/>
            <person name="Chin S.H."/>
            <person name="Dew I."/>
            <person name="Evans C.A."/>
            <person name="Ferriera S."/>
            <person name="Flanigan M."/>
            <person name="Fosler C."/>
            <person name="Glodek A."/>
            <person name="Gu Z."/>
            <person name="Holt R.A."/>
            <person name="Jennings D."/>
            <person name="Kraft C.L."/>
            <person name="Lu F."/>
            <person name="Nguyen T."/>
            <person name="Nusskern D.R."/>
            <person name="Pfannkoch C.M."/>
            <person name="Sitter C."/>
            <person name="Sutton G.G."/>
            <person name="Venter J.C."/>
            <person name="Wang Z."/>
            <person name="Woodage T."/>
            <person name="Zheng X.H."/>
            <person name="Zhong F."/>
        </authorList>
    </citation>
    <scope>NUCLEOTIDE SEQUENCE [LARGE SCALE GENOMIC DNA]</scope>
    <source>
        <strain>BN</strain>
        <strain evidence="2">Sprague-Dawley</strain>
    </source>
</reference>
<dbReference type="Proteomes" id="UP000234681">
    <property type="component" value="Chromosome 6"/>
</dbReference>
<sequence length="38" mass="4222">MVYKHIFENKVGNLNTFVLTPSTFCQNAVFCGLLALMG</sequence>
<dbReference type="EMBL" id="CH473947">
    <property type="protein sequence ID" value="EDM03398.1"/>
    <property type="molecule type" value="Genomic_DNA"/>
</dbReference>
<evidence type="ECO:0000313" key="2">
    <source>
        <dbReference type="Proteomes" id="UP000234681"/>
    </source>
</evidence>
<dbReference type="AlphaFoldDB" id="A6HBJ3"/>